<dbReference type="GO" id="GO:0046974">
    <property type="term" value="F:histone H3K9 methyltransferase activity"/>
    <property type="evidence" value="ECO:0007669"/>
    <property type="project" value="TreeGrafter"/>
</dbReference>
<evidence type="ECO:0000256" key="2">
    <source>
        <dbReference type="ARBA" id="ARBA00022454"/>
    </source>
</evidence>
<proteinExistence type="predicted"/>
<evidence type="ECO:0000313" key="12">
    <source>
        <dbReference type="Proteomes" id="UP001054945"/>
    </source>
</evidence>
<keyword evidence="8" id="KW-0137">Centromere</keyword>
<evidence type="ECO:0000259" key="9">
    <source>
        <dbReference type="PROSITE" id="PS50013"/>
    </source>
</evidence>
<dbReference type="InterPro" id="IPR050973">
    <property type="entry name" value="H3K9_Histone-Lys_N-MTase"/>
</dbReference>
<gene>
    <name evidence="11" type="primary">Su(var)3-9</name>
    <name evidence="11" type="ORF">CEXT_165641</name>
</gene>
<dbReference type="CDD" id="cd00024">
    <property type="entry name" value="CD_CSD"/>
    <property type="match status" value="1"/>
</dbReference>
<keyword evidence="6" id="KW-0479">Metal-binding</keyword>
<dbReference type="InterPro" id="IPR016197">
    <property type="entry name" value="Chromo-like_dom_sf"/>
</dbReference>
<keyword evidence="5" id="KW-0949">S-adenosyl-L-methionine</keyword>
<dbReference type="GO" id="GO:0032259">
    <property type="term" value="P:methylation"/>
    <property type="evidence" value="ECO:0007669"/>
    <property type="project" value="UniProtKB-KW"/>
</dbReference>
<dbReference type="InterPro" id="IPR001214">
    <property type="entry name" value="SET_dom"/>
</dbReference>
<dbReference type="GO" id="GO:0005634">
    <property type="term" value="C:nucleus"/>
    <property type="evidence" value="ECO:0007669"/>
    <property type="project" value="TreeGrafter"/>
</dbReference>
<accession>A0AAV4SNN2</accession>
<evidence type="ECO:0000313" key="11">
    <source>
        <dbReference type="EMBL" id="GIY34584.1"/>
    </source>
</evidence>
<dbReference type="GO" id="GO:0046872">
    <property type="term" value="F:metal ion binding"/>
    <property type="evidence" value="ECO:0007669"/>
    <property type="project" value="UniProtKB-KW"/>
</dbReference>
<protein>
    <submittedName>
        <fullName evidence="11">Histone-lysine N-methyltransferase Su(Var)3-9</fullName>
    </submittedName>
</protein>
<feature type="domain" description="Chromo" evidence="9">
    <location>
        <begin position="102"/>
        <end position="144"/>
    </location>
</feature>
<evidence type="ECO:0000256" key="4">
    <source>
        <dbReference type="ARBA" id="ARBA00022679"/>
    </source>
</evidence>
<dbReference type="SMART" id="SM00317">
    <property type="entry name" value="SET"/>
    <property type="match status" value="1"/>
</dbReference>
<evidence type="ECO:0000256" key="6">
    <source>
        <dbReference type="ARBA" id="ARBA00022723"/>
    </source>
</evidence>
<keyword evidence="7" id="KW-0862">Zinc</keyword>
<keyword evidence="2" id="KW-0158">Chromosome</keyword>
<dbReference type="Proteomes" id="UP001054945">
    <property type="component" value="Unassembled WGS sequence"/>
</dbReference>
<evidence type="ECO:0000256" key="7">
    <source>
        <dbReference type="ARBA" id="ARBA00022833"/>
    </source>
</evidence>
<comment type="caution">
    <text evidence="11">The sequence shown here is derived from an EMBL/GenBank/DDBJ whole genome shotgun (WGS) entry which is preliminary data.</text>
</comment>
<dbReference type="Pfam" id="PF00385">
    <property type="entry name" value="Chromo"/>
    <property type="match status" value="1"/>
</dbReference>
<dbReference type="PROSITE" id="PS50280">
    <property type="entry name" value="SET"/>
    <property type="match status" value="1"/>
</dbReference>
<evidence type="ECO:0000259" key="10">
    <source>
        <dbReference type="PROSITE" id="PS50280"/>
    </source>
</evidence>
<organism evidence="11 12">
    <name type="scientific">Caerostris extrusa</name>
    <name type="common">Bark spider</name>
    <name type="synonym">Caerostris bankana</name>
    <dbReference type="NCBI Taxonomy" id="172846"/>
    <lineage>
        <taxon>Eukaryota</taxon>
        <taxon>Metazoa</taxon>
        <taxon>Ecdysozoa</taxon>
        <taxon>Arthropoda</taxon>
        <taxon>Chelicerata</taxon>
        <taxon>Arachnida</taxon>
        <taxon>Araneae</taxon>
        <taxon>Araneomorphae</taxon>
        <taxon>Entelegynae</taxon>
        <taxon>Araneoidea</taxon>
        <taxon>Araneidae</taxon>
        <taxon>Caerostris</taxon>
    </lineage>
</organism>
<dbReference type="SUPFAM" id="SSF54160">
    <property type="entry name" value="Chromo domain-like"/>
    <property type="match status" value="1"/>
</dbReference>
<feature type="domain" description="SET" evidence="10">
    <location>
        <begin position="220"/>
        <end position="325"/>
    </location>
</feature>
<dbReference type="Gene3D" id="2.40.50.40">
    <property type="match status" value="1"/>
</dbReference>
<dbReference type="Pfam" id="PF00856">
    <property type="entry name" value="SET"/>
    <property type="match status" value="1"/>
</dbReference>
<sequence>MNELIRKEQVSSADEENSVFKNAQSMSDLRRDVRSIISDGFDSDVINFNWMEWCDNKKKRDIAYCSDINTSKQCFVKCLSSLNGLTKECEKLNLNCYFNMSNKVDVILNHRNINGKTDYLVQWKNYNCNTWESDKHISGCQKLISYNKQLKGSSSQLTKAMFVHFLHDLLSVIVSLDGHWAYDRYGRVQLNPGRAIYECNSKCKCGISCYNRVVQHGQKVKVGIFKTSNGRGWGLKTLESIAKGQFVLEYLGEIITTEEAEKRDLSCNNNVCTYLFDLDFGMQNCKYTIDARHCGNASHFMNHSCDPNLQVFAVWIEMQVEDIPG</sequence>
<dbReference type="EMBL" id="BPLR01009785">
    <property type="protein sequence ID" value="GIY34584.1"/>
    <property type="molecule type" value="Genomic_DNA"/>
</dbReference>
<dbReference type="PANTHER" id="PTHR46223:SF4">
    <property type="entry name" value="HISTONE-LYSINE N-METHYLTRANSFERASE-RELATED"/>
    <property type="match status" value="1"/>
</dbReference>
<keyword evidence="12" id="KW-1185">Reference proteome</keyword>
<name>A0AAV4SNN2_CAEEX</name>
<evidence type="ECO:0000256" key="5">
    <source>
        <dbReference type="ARBA" id="ARBA00022691"/>
    </source>
</evidence>
<dbReference type="AlphaFoldDB" id="A0AAV4SNN2"/>
<evidence type="ECO:0000256" key="8">
    <source>
        <dbReference type="ARBA" id="ARBA00023328"/>
    </source>
</evidence>
<dbReference type="GO" id="GO:0000775">
    <property type="term" value="C:chromosome, centromeric region"/>
    <property type="evidence" value="ECO:0007669"/>
    <property type="project" value="UniProtKB-SubCell"/>
</dbReference>
<dbReference type="PROSITE" id="PS50013">
    <property type="entry name" value="CHROMO_2"/>
    <property type="match status" value="1"/>
</dbReference>
<dbReference type="SUPFAM" id="SSF82199">
    <property type="entry name" value="SET domain"/>
    <property type="match status" value="1"/>
</dbReference>
<dbReference type="InterPro" id="IPR000953">
    <property type="entry name" value="Chromo/chromo_shadow_dom"/>
</dbReference>
<keyword evidence="4" id="KW-0808">Transferase</keyword>
<dbReference type="InterPro" id="IPR023780">
    <property type="entry name" value="Chromo_domain"/>
</dbReference>
<dbReference type="PANTHER" id="PTHR46223">
    <property type="entry name" value="HISTONE-LYSINE N-METHYLTRANSFERASE SUV39H"/>
    <property type="match status" value="1"/>
</dbReference>
<evidence type="ECO:0000256" key="1">
    <source>
        <dbReference type="ARBA" id="ARBA00004584"/>
    </source>
</evidence>
<keyword evidence="3" id="KW-0489">Methyltransferase</keyword>
<dbReference type="Gene3D" id="2.170.270.10">
    <property type="entry name" value="SET domain"/>
    <property type="match status" value="1"/>
</dbReference>
<evidence type="ECO:0000256" key="3">
    <source>
        <dbReference type="ARBA" id="ARBA00022603"/>
    </source>
</evidence>
<reference evidence="11 12" key="1">
    <citation type="submission" date="2021-06" db="EMBL/GenBank/DDBJ databases">
        <title>Caerostris extrusa draft genome.</title>
        <authorList>
            <person name="Kono N."/>
            <person name="Arakawa K."/>
        </authorList>
    </citation>
    <scope>NUCLEOTIDE SEQUENCE [LARGE SCALE GENOMIC DNA]</scope>
</reference>
<dbReference type="InterPro" id="IPR046341">
    <property type="entry name" value="SET_dom_sf"/>
</dbReference>
<dbReference type="SMART" id="SM00298">
    <property type="entry name" value="CHROMO"/>
    <property type="match status" value="1"/>
</dbReference>
<comment type="subcellular location">
    <subcellularLocation>
        <location evidence="1">Chromosome</location>
        <location evidence="1">Centromere</location>
    </subcellularLocation>
</comment>